<dbReference type="EC" id="3.1.4.4" evidence="7"/>
<reference evidence="11" key="1">
    <citation type="submission" date="2021-02" db="EMBL/GenBank/DDBJ databases">
        <authorList>
            <person name="Nowell W R."/>
        </authorList>
    </citation>
    <scope>NUCLEOTIDE SEQUENCE</scope>
</reference>
<dbReference type="PIRSF" id="PIRSF009376">
    <property type="entry name" value="Phospholipase_D_euk"/>
    <property type="match status" value="1"/>
</dbReference>
<dbReference type="GO" id="GO:0035556">
    <property type="term" value="P:intracellular signal transduction"/>
    <property type="evidence" value="ECO:0007669"/>
    <property type="project" value="InterPro"/>
</dbReference>
<name>A0A819E5C1_9BILA</name>
<dbReference type="Proteomes" id="UP000663836">
    <property type="component" value="Unassembled WGS sequence"/>
</dbReference>
<feature type="region of interest" description="Disordered" evidence="8">
    <location>
        <begin position="532"/>
        <end position="615"/>
    </location>
</feature>
<accession>A0A819E5C1</accession>
<proteinExistence type="inferred from homology"/>
<dbReference type="SUPFAM" id="SSF56024">
    <property type="entry name" value="Phospholipase D/nuclease"/>
    <property type="match status" value="2"/>
</dbReference>
<feature type="compositionally biased region" description="Basic residues" evidence="8">
    <location>
        <begin position="591"/>
        <end position="605"/>
    </location>
</feature>
<dbReference type="Pfam" id="PF00787">
    <property type="entry name" value="PX"/>
    <property type="match status" value="1"/>
</dbReference>
<feature type="domain" description="PLD phosphodiesterase" evidence="9">
    <location>
        <begin position="950"/>
        <end position="977"/>
    </location>
</feature>
<dbReference type="Gene3D" id="3.30.1520.10">
    <property type="entry name" value="Phox-like domain"/>
    <property type="match status" value="1"/>
</dbReference>
<evidence type="ECO:0000256" key="5">
    <source>
        <dbReference type="ARBA" id="ARBA00022963"/>
    </source>
</evidence>
<feature type="compositionally biased region" description="Basic and acidic residues" evidence="8">
    <location>
        <begin position="157"/>
        <end position="171"/>
    </location>
</feature>
<dbReference type="GO" id="GO:0060627">
    <property type="term" value="P:regulation of vesicle-mediated transport"/>
    <property type="evidence" value="ECO:0007669"/>
    <property type="project" value="TreeGrafter"/>
</dbReference>
<dbReference type="SMART" id="SM00155">
    <property type="entry name" value="PLDc"/>
    <property type="match status" value="2"/>
</dbReference>
<dbReference type="PROSITE" id="PS50035">
    <property type="entry name" value="PLD"/>
    <property type="match status" value="2"/>
</dbReference>
<feature type="compositionally biased region" description="Basic and acidic residues" evidence="8">
    <location>
        <begin position="541"/>
        <end position="556"/>
    </location>
</feature>
<evidence type="ECO:0000256" key="4">
    <source>
        <dbReference type="ARBA" id="ARBA00022801"/>
    </source>
</evidence>
<evidence type="ECO:0000256" key="1">
    <source>
        <dbReference type="ARBA" id="ARBA00000798"/>
    </source>
</evidence>
<evidence type="ECO:0000259" key="9">
    <source>
        <dbReference type="PROSITE" id="PS50035"/>
    </source>
</evidence>
<dbReference type="InterPro" id="IPR015679">
    <property type="entry name" value="PLipase_D_fam"/>
</dbReference>
<feature type="region of interest" description="Disordered" evidence="8">
    <location>
        <begin position="149"/>
        <end position="171"/>
    </location>
</feature>
<dbReference type="GO" id="GO:0035091">
    <property type="term" value="F:phosphatidylinositol binding"/>
    <property type="evidence" value="ECO:0007669"/>
    <property type="project" value="InterPro"/>
</dbReference>
<dbReference type="InterPro" id="IPR001683">
    <property type="entry name" value="PX_dom"/>
</dbReference>
<keyword evidence="5 7" id="KW-0442">Lipid degradation</keyword>
<feature type="domain" description="PX" evidence="10">
    <location>
        <begin position="85"/>
        <end position="228"/>
    </location>
</feature>
<evidence type="ECO:0000256" key="2">
    <source>
        <dbReference type="ARBA" id="ARBA00008664"/>
    </source>
</evidence>
<evidence type="ECO:0000256" key="3">
    <source>
        <dbReference type="ARBA" id="ARBA00022737"/>
    </source>
</evidence>
<evidence type="ECO:0000256" key="6">
    <source>
        <dbReference type="ARBA" id="ARBA00023098"/>
    </source>
</evidence>
<dbReference type="InterPro" id="IPR036871">
    <property type="entry name" value="PX_dom_sf"/>
</dbReference>
<dbReference type="SUPFAM" id="SSF64268">
    <property type="entry name" value="PX domain"/>
    <property type="match status" value="1"/>
</dbReference>
<dbReference type="InterPro" id="IPR025202">
    <property type="entry name" value="PLD-like_dom"/>
</dbReference>
<comment type="caution">
    <text evidence="11">The sequence shown here is derived from an EMBL/GenBank/DDBJ whole genome shotgun (WGS) entry which is preliminary data.</text>
</comment>
<keyword evidence="3" id="KW-0677">Repeat</keyword>
<evidence type="ECO:0000256" key="8">
    <source>
        <dbReference type="SAM" id="MobiDB-lite"/>
    </source>
</evidence>
<gene>
    <name evidence="11" type="ORF">JBS370_LOCUS17882</name>
</gene>
<dbReference type="PANTHER" id="PTHR18896:SF76">
    <property type="entry name" value="PHOSPHOLIPASE"/>
    <property type="match status" value="1"/>
</dbReference>
<organism evidence="11 12">
    <name type="scientific">Rotaria sordida</name>
    <dbReference type="NCBI Taxonomy" id="392033"/>
    <lineage>
        <taxon>Eukaryota</taxon>
        <taxon>Metazoa</taxon>
        <taxon>Spiralia</taxon>
        <taxon>Gnathifera</taxon>
        <taxon>Rotifera</taxon>
        <taxon>Eurotatoria</taxon>
        <taxon>Bdelloidea</taxon>
        <taxon>Philodinida</taxon>
        <taxon>Philodinidae</taxon>
        <taxon>Rotaria</taxon>
    </lineage>
</organism>
<dbReference type="InterPro" id="IPR001736">
    <property type="entry name" value="PLipase_D/transphosphatidylase"/>
</dbReference>
<dbReference type="InterPro" id="IPR016555">
    <property type="entry name" value="PLipase_D_euk"/>
</dbReference>
<dbReference type="PROSITE" id="PS50195">
    <property type="entry name" value="PX"/>
    <property type="match status" value="1"/>
</dbReference>
<dbReference type="Gene3D" id="3.30.870.10">
    <property type="entry name" value="Endonuclease Chain A"/>
    <property type="match status" value="3"/>
</dbReference>
<dbReference type="GO" id="GO:0009395">
    <property type="term" value="P:phospholipid catabolic process"/>
    <property type="evidence" value="ECO:0007669"/>
    <property type="project" value="TreeGrafter"/>
</dbReference>
<feature type="compositionally biased region" description="Acidic residues" evidence="8">
    <location>
        <begin position="663"/>
        <end position="675"/>
    </location>
</feature>
<dbReference type="Pfam" id="PF13091">
    <property type="entry name" value="PLDc_2"/>
    <property type="match status" value="1"/>
</dbReference>
<dbReference type="AlphaFoldDB" id="A0A819E5C1"/>
<dbReference type="CDD" id="cd09141">
    <property type="entry name" value="PLDc_vPLD1_2_yPLD_like_2"/>
    <property type="match status" value="1"/>
</dbReference>
<dbReference type="PANTHER" id="PTHR18896">
    <property type="entry name" value="PHOSPHOLIPASE D"/>
    <property type="match status" value="1"/>
</dbReference>
<evidence type="ECO:0000313" key="12">
    <source>
        <dbReference type="Proteomes" id="UP000663836"/>
    </source>
</evidence>
<dbReference type="EMBL" id="CAJOBD010001966">
    <property type="protein sequence ID" value="CAF3844819.1"/>
    <property type="molecule type" value="Genomic_DNA"/>
</dbReference>
<sequence length="1132" mass="132366">MNGNNSSEEVDSPVRHTTNLGELILTANDINQKHLEYLPYPDWNFNEESDEILQKTSADKNDEQCPLEQIYLRCNKTFLPGQSVHVIKIEAERIYHPVIEFLYPYLYTITILYGSTFEWTIKKRYKDFGDLHQALRTYVKSELARSGNNLNSVRPSETSDDHDSSIRRQEKQLPYFPTRNDRISFINESSINERCKILQNYLNKVLKHPKLREHSATRNFLKVSPLSFVRGLGKSLREAELSKRSNDDYRGRSIFIRLPFLCDTCKFHHRPNWFVIKDSYIVYIKLDSALIGFPMLVDHGFSVDRRFRKTKTNNGIRIKNLQRLMVIKYQNEYERDKWFDTLMEIKNKSLLTQQHPFKSFAPQRQQQYAQWFVNGQPYMEALAKAILAAREEIFISAWWLSPEIMLIRPSQDDSMRLDNLLGKRAEEGIRIYILVFKDILPVVGLNSYHTKKKLVGKSPNKKNIKIIRHPDHRILPGTESSFLYSHHEKTVVIDQRLAFIGGLDLCWGRWDNDDHRLVDLSNENITELKSAEELANQSDQESTKDEAAVDTSKKMAENNTNQNIVSKLLDKTTNSEQESSHKTKANGIKNITRKLSIHGRNKKKNSHENTDNSNEVTKIEDSLNSAEKKFLAEEDELEYRPDQYRNRWRRIVEMIKSKTNSDDSSDEEEEEEDVSVNESSDTKPKTIVGVTSVMDGTYRYFLGKDYSNYYHKDFEFIEKFDEDYIDRKLVPRMPWHDEILVVSGEAARDCARHFIQRWNIHKADKHRFNESYPYLLPKTCDDDDELFDTSFLRSILPEDRPPIRIDAQCVRSASFWSCGIRTVERSVENAYIHMIDNAQHFIYIENQFFVTIPEDPAIKNHISDALYRRIIRAHSNKEIFRIYILLPLLPGFASANTIQAVLYFIMRSISKGEMSLYQKLKQNGVSNPEDYITFYGMRNWDILMGSLVTEIIYVHSKLMIVDDRMCICGSANINDRSLQGSRDSEICLVVNDVEMIDSCLNGHKEKVGLFCSTWRKKLFRLLLGIKNEEEINVDDPCSDEFYQYFRRIAQKNTQIYEEVFNSLPTNQIRRFADVEAYEKRSKLKETDPQTAHDKCKEIQGFIVEFPIEYLADDVIMPKWNTSAGIAPILLWT</sequence>
<feature type="region of interest" description="Disordered" evidence="8">
    <location>
        <begin position="658"/>
        <end position="682"/>
    </location>
</feature>
<keyword evidence="6" id="KW-0443">Lipid metabolism</keyword>
<dbReference type="Pfam" id="PF00614">
    <property type="entry name" value="PLDc"/>
    <property type="match status" value="1"/>
</dbReference>
<comment type="similarity">
    <text evidence="2 7">Belongs to the phospholipase D family.</text>
</comment>
<dbReference type="GO" id="GO:0004630">
    <property type="term" value="F:phospholipase D activity"/>
    <property type="evidence" value="ECO:0007669"/>
    <property type="project" value="UniProtKB-UniRule"/>
</dbReference>
<evidence type="ECO:0000259" key="10">
    <source>
        <dbReference type="PROSITE" id="PS50195"/>
    </source>
</evidence>
<evidence type="ECO:0000256" key="7">
    <source>
        <dbReference type="PIRNR" id="PIRNR009376"/>
    </source>
</evidence>
<dbReference type="SMART" id="SM00312">
    <property type="entry name" value="PX"/>
    <property type="match status" value="1"/>
</dbReference>
<dbReference type="GO" id="GO:0006654">
    <property type="term" value="P:phosphatidic acid biosynthetic process"/>
    <property type="evidence" value="ECO:0007669"/>
    <property type="project" value="InterPro"/>
</dbReference>
<protein>
    <recommendedName>
        <fullName evidence="7">Phospholipase</fullName>
        <ecNumber evidence="7">3.1.4.4</ecNumber>
    </recommendedName>
</protein>
<keyword evidence="4 7" id="KW-0378">Hydrolase</keyword>
<feature type="compositionally biased region" description="Polar residues" evidence="8">
    <location>
        <begin position="557"/>
        <end position="577"/>
    </location>
</feature>
<comment type="catalytic activity">
    <reaction evidence="1 7">
        <text>a 1,2-diacyl-sn-glycero-3-phosphocholine + H2O = a 1,2-diacyl-sn-glycero-3-phosphate + choline + H(+)</text>
        <dbReference type="Rhea" id="RHEA:14445"/>
        <dbReference type="ChEBI" id="CHEBI:15354"/>
        <dbReference type="ChEBI" id="CHEBI:15377"/>
        <dbReference type="ChEBI" id="CHEBI:15378"/>
        <dbReference type="ChEBI" id="CHEBI:57643"/>
        <dbReference type="ChEBI" id="CHEBI:58608"/>
        <dbReference type="EC" id="3.1.4.4"/>
    </reaction>
</comment>
<feature type="domain" description="PLD phosphodiesterase" evidence="9">
    <location>
        <begin position="482"/>
        <end position="509"/>
    </location>
</feature>
<evidence type="ECO:0000313" key="11">
    <source>
        <dbReference type="EMBL" id="CAF3844819.1"/>
    </source>
</evidence>